<dbReference type="Proteomes" id="UP000244898">
    <property type="component" value="Unassembled WGS sequence"/>
</dbReference>
<keyword evidence="6" id="KW-0238">DNA-binding</keyword>
<dbReference type="EMBL" id="ONZG01000003">
    <property type="protein sequence ID" value="SPJ27946.1"/>
    <property type="molecule type" value="Genomic_DNA"/>
</dbReference>
<dbReference type="GO" id="GO:0106300">
    <property type="term" value="P:protein-DNA covalent cross-linking repair"/>
    <property type="evidence" value="ECO:0007669"/>
    <property type="project" value="InterPro"/>
</dbReference>
<evidence type="ECO:0000256" key="1">
    <source>
        <dbReference type="ARBA" id="ARBA00008136"/>
    </source>
</evidence>
<organism evidence="9 10">
    <name type="scientific">Falsiruegeria mediterranea M17</name>
    <dbReference type="NCBI Taxonomy" id="1200281"/>
    <lineage>
        <taxon>Bacteria</taxon>
        <taxon>Pseudomonadati</taxon>
        <taxon>Pseudomonadota</taxon>
        <taxon>Alphaproteobacteria</taxon>
        <taxon>Rhodobacterales</taxon>
        <taxon>Roseobacteraceae</taxon>
        <taxon>Falsiruegeria</taxon>
    </lineage>
</organism>
<gene>
    <name evidence="9" type="primary">yedK_1</name>
    <name evidence="9" type="ORF">TRM7615_01440</name>
</gene>
<dbReference type="PANTHER" id="PTHR13604">
    <property type="entry name" value="DC12-RELATED"/>
    <property type="match status" value="1"/>
</dbReference>
<keyword evidence="10" id="KW-1185">Reference proteome</keyword>
<dbReference type="GO" id="GO:0008233">
    <property type="term" value="F:peptidase activity"/>
    <property type="evidence" value="ECO:0007669"/>
    <property type="project" value="UniProtKB-KW"/>
</dbReference>
<dbReference type="GO" id="GO:0003697">
    <property type="term" value="F:single-stranded DNA binding"/>
    <property type="evidence" value="ECO:0007669"/>
    <property type="project" value="InterPro"/>
</dbReference>
<dbReference type="SUPFAM" id="SSF143081">
    <property type="entry name" value="BB1717-like"/>
    <property type="match status" value="1"/>
</dbReference>
<dbReference type="Pfam" id="PF02586">
    <property type="entry name" value="SRAP"/>
    <property type="match status" value="1"/>
</dbReference>
<evidence type="ECO:0000256" key="3">
    <source>
        <dbReference type="ARBA" id="ARBA00022763"/>
    </source>
</evidence>
<evidence type="ECO:0000256" key="7">
    <source>
        <dbReference type="ARBA" id="ARBA00023239"/>
    </source>
</evidence>
<keyword evidence="2 8" id="KW-0645">Protease</keyword>
<keyword evidence="3" id="KW-0227">DNA damage</keyword>
<comment type="similarity">
    <text evidence="1 8">Belongs to the SOS response-associated peptidase family.</text>
</comment>
<dbReference type="InterPro" id="IPR003738">
    <property type="entry name" value="SRAP"/>
</dbReference>
<protein>
    <recommendedName>
        <fullName evidence="8">Abasic site processing protein</fullName>
        <ecNumber evidence="8">3.4.-.-</ecNumber>
    </recommendedName>
</protein>
<dbReference type="GO" id="GO:0016829">
    <property type="term" value="F:lyase activity"/>
    <property type="evidence" value="ECO:0007669"/>
    <property type="project" value="UniProtKB-KW"/>
</dbReference>
<dbReference type="EC" id="3.4.-.-" evidence="8"/>
<keyword evidence="5" id="KW-0190">Covalent protein-DNA linkage</keyword>
<reference evidence="10" key="1">
    <citation type="submission" date="2018-03" db="EMBL/GenBank/DDBJ databases">
        <authorList>
            <person name="Rodrigo-Torres L."/>
            <person name="Arahal R. D."/>
            <person name="Lucena T."/>
        </authorList>
    </citation>
    <scope>NUCLEOTIDE SEQUENCE [LARGE SCALE GENOMIC DNA]</scope>
    <source>
        <strain evidence="10">CECT 7615</strain>
    </source>
</reference>
<keyword evidence="4 8" id="KW-0378">Hydrolase</keyword>
<evidence type="ECO:0000313" key="10">
    <source>
        <dbReference type="Proteomes" id="UP000244898"/>
    </source>
</evidence>
<dbReference type="GO" id="GO:0006508">
    <property type="term" value="P:proteolysis"/>
    <property type="evidence" value="ECO:0007669"/>
    <property type="project" value="UniProtKB-KW"/>
</dbReference>
<keyword evidence="7" id="KW-0456">Lyase</keyword>
<evidence type="ECO:0000313" key="9">
    <source>
        <dbReference type="EMBL" id="SPJ27946.1"/>
    </source>
</evidence>
<dbReference type="AlphaFoldDB" id="A0A2R8C6F8"/>
<sequence length="205" mass="22978">MPGRFFLTRPMAEVAERLDEPVGDLTDEPPRQNIQPGQEIVVLTMQGLTRMRWGMIPVGRVNARGRPVMETIINARSETVFDKSAFDGVGRAVIPVDGWYEWTGEKRRKTPWRLSAKDGQMLYFAAITDVWTAPGGLQVPQVAAVTCEPNADVEPIHHRMGVILHVDDVQTWLSEDEGVVRNLMRPLPNGLLEIREAVDVDWSGP</sequence>
<evidence type="ECO:0000256" key="8">
    <source>
        <dbReference type="RuleBase" id="RU364100"/>
    </source>
</evidence>
<accession>A0A2R8C6F8</accession>
<evidence type="ECO:0000256" key="4">
    <source>
        <dbReference type="ARBA" id="ARBA00022801"/>
    </source>
</evidence>
<evidence type="ECO:0000256" key="2">
    <source>
        <dbReference type="ARBA" id="ARBA00022670"/>
    </source>
</evidence>
<proteinExistence type="inferred from homology"/>
<dbReference type="Gene3D" id="3.90.1680.10">
    <property type="entry name" value="SOS response associated peptidase-like"/>
    <property type="match status" value="1"/>
</dbReference>
<evidence type="ECO:0000256" key="5">
    <source>
        <dbReference type="ARBA" id="ARBA00023124"/>
    </source>
</evidence>
<dbReference type="InterPro" id="IPR036590">
    <property type="entry name" value="SRAP-like"/>
</dbReference>
<dbReference type="OrthoDB" id="9782620at2"/>
<dbReference type="PANTHER" id="PTHR13604:SF0">
    <property type="entry name" value="ABASIC SITE PROCESSING PROTEIN HMCES"/>
    <property type="match status" value="1"/>
</dbReference>
<name>A0A2R8C6F8_9RHOB</name>
<dbReference type="RefSeq" id="WP_108786207.1">
    <property type="nucleotide sequence ID" value="NZ_ONZG01000003.1"/>
</dbReference>
<evidence type="ECO:0000256" key="6">
    <source>
        <dbReference type="ARBA" id="ARBA00023125"/>
    </source>
</evidence>